<feature type="compositionally biased region" description="Low complexity" evidence="1">
    <location>
        <begin position="260"/>
        <end position="275"/>
    </location>
</feature>
<feature type="compositionally biased region" description="Polar residues" evidence="1">
    <location>
        <begin position="325"/>
        <end position="349"/>
    </location>
</feature>
<dbReference type="PROSITE" id="PS00028">
    <property type="entry name" value="ZINC_FINGER_C2H2_1"/>
    <property type="match status" value="1"/>
</dbReference>
<feature type="compositionally biased region" description="Basic and acidic residues" evidence="1">
    <location>
        <begin position="911"/>
        <end position="921"/>
    </location>
</feature>
<evidence type="ECO:0000259" key="2">
    <source>
        <dbReference type="PROSITE" id="PS00028"/>
    </source>
</evidence>
<feature type="region of interest" description="Disordered" evidence="1">
    <location>
        <begin position="1083"/>
        <end position="1198"/>
    </location>
</feature>
<evidence type="ECO:0000313" key="4">
    <source>
        <dbReference type="Proteomes" id="UP001172681"/>
    </source>
</evidence>
<name>A0AA38XXZ4_9EURO</name>
<feature type="compositionally biased region" description="Polar residues" evidence="1">
    <location>
        <begin position="107"/>
        <end position="134"/>
    </location>
</feature>
<feature type="compositionally biased region" description="Low complexity" evidence="1">
    <location>
        <begin position="420"/>
        <end position="432"/>
    </location>
</feature>
<feature type="region of interest" description="Disordered" evidence="1">
    <location>
        <begin position="953"/>
        <end position="984"/>
    </location>
</feature>
<accession>A0AA38XXZ4</accession>
<feature type="compositionally biased region" description="Polar residues" evidence="1">
    <location>
        <begin position="42"/>
        <end position="60"/>
    </location>
</feature>
<feature type="compositionally biased region" description="Low complexity" evidence="1">
    <location>
        <begin position="67"/>
        <end position="81"/>
    </location>
</feature>
<feature type="region of interest" description="Disordered" evidence="1">
    <location>
        <begin position="1"/>
        <end position="213"/>
    </location>
</feature>
<feature type="region of interest" description="Disordered" evidence="1">
    <location>
        <begin position="365"/>
        <end position="470"/>
    </location>
</feature>
<feature type="compositionally biased region" description="Polar residues" evidence="1">
    <location>
        <begin position="287"/>
        <end position="301"/>
    </location>
</feature>
<feature type="compositionally biased region" description="Basic and acidic residues" evidence="1">
    <location>
        <begin position="1086"/>
        <end position="1100"/>
    </location>
</feature>
<feature type="compositionally biased region" description="Polar residues" evidence="1">
    <location>
        <begin position="929"/>
        <end position="940"/>
    </location>
</feature>
<feature type="region of interest" description="Disordered" evidence="1">
    <location>
        <begin position="499"/>
        <end position="551"/>
    </location>
</feature>
<comment type="caution">
    <text evidence="3">The sequence shown here is derived from an EMBL/GenBank/DDBJ whole genome shotgun (WGS) entry which is preliminary data.</text>
</comment>
<feature type="compositionally biased region" description="Polar residues" evidence="1">
    <location>
        <begin position="444"/>
        <end position="464"/>
    </location>
</feature>
<feature type="domain" description="C2H2-type" evidence="2">
    <location>
        <begin position="1236"/>
        <end position="1259"/>
    </location>
</feature>
<evidence type="ECO:0000313" key="3">
    <source>
        <dbReference type="EMBL" id="KAJ9626120.1"/>
    </source>
</evidence>
<organism evidence="3 4">
    <name type="scientific">Knufia peltigerae</name>
    <dbReference type="NCBI Taxonomy" id="1002370"/>
    <lineage>
        <taxon>Eukaryota</taxon>
        <taxon>Fungi</taxon>
        <taxon>Dikarya</taxon>
        <taxon>Ascomycota</taxon>
        <taxon>Pezizomycotina</taxon>
        <taxon>Eurotiomycetes</taxon>
        <taxon>Chaetothyriomycetidae</taxon>
        <taxon>Chaetothyriales</taxon>
        <taxon>Trichomeriaceae</taxon>
        <taxon>Knufia</taxon>
    </lineage>
</organism>
<feature type="compositionally biased region" description="Polar residues" evidence="1">
    <location>
        <begin position="155"/>
        <end position="207"/>
    </location>
</feature>
<feature type="region of interest" description="Disordered" evidence="1">
    <location>
        <begin position="742"/>
        <end position="800"/>
    </location>
</feature>
<sequence>MSYPSISPYGNYYDPTTQTRSQNKSQSQGMQSTYIRGRQTSERYGSQASYSNDVRQSHYGSTAYDWSEQNQQSFPNSPSQPHTLDESSRRSVNAQRSTHVHRRQSSVHEAQSSLGGTMQGSYRTHSSNQSTQGPNGLAYASGLSDSGSQRRGDRTQQSSLPPDSSYSGATGTDRALSTATQNNVRQHNSSNRPSDYRYQDNSASIPGQSPPMPAAAAALAGAVTRKYPQASASPVSEASSAVRNGVVQNPVSPFYQSNLPQSQRRSSSHVQQSPQLSNPISERDQRQGMSQDQGYQHVSTTSQGAGPSASQIQQQQRPQGNSISKLVTQSTEEYSQPQYSTTIEPQNVMPNYIDPAQVFNPYAREHERRRRAAEEAAKRKVEEEATAARKKEEEAAAAKKREEEAAAAEKPRLNDEAAKKQAASVQAKATSSNKKPKRNDRPIPNQNISGEGTDESGPTTQSSEPYMAAELKAMMEKMKDFRTKDPVLFQKLWDDIRKPAASVQSPSSSPRLAQAAIPTPRSKTSIPHFTDEQTPTKDQQRTPVPTPAHSNGYKVVVENNLEALPDLGRFPAERRIRASYNVKKGPNAARGARDASKPTSVPHTAPQAKPHADSQLSGDHVNPIAHAHPSTNAPPAPAPISAAPSQAISVESPVFTQGLPPRTADGATIWPEEKRNALAEAAVKALKSVPANEEVGITVADIHAILEKNPSYIDLCEILEGKGFKFHRGQFARQLLSKVPRLNDASQKAPPSPSQALHPFPGQQIPPKMTPPMPNIAPAAPSLQPVPPQIPNPITRPIPPPTSFQPVNQRNSHPMNAVAPPGTVRPLAPQFYQGPRPAEYRPTPPMGAPVRAARSGSSTMMNMTRREFPQGTKEAMARKRDFSEIVDLTALSDHEDYVLSRKQARVASASPEHDPFEEYQKSRMGSIAPPTTTLQPQGPSANWSIATETAPVKFNPNETPQQGPGRNRPLPATVPGPAPASTTKKSYKALAKQINKNEALQKTYYNPKTVARDILIAAGRHPTERPLNAHMAGLLGKLIDIDSDLSTFDWDAIDPGGPDVPQVALIELPMEPPRYQLGQYVKRHEKTPEPRLSKLGKRDTPAPVEETFPQHFTPNDHSLSHGRLHPESNSPSLAHPSHGQRGSDKDTLKRRRQNSSVISGVRRRSVRSSSIRTGDNTKPVPNMATISTFPSGKKRGRPFGSKNVNSGVAALKSAATPPTQISVSVPSQTSNPKFRCRWKRCGAHLHNFETLRHHVSKVHCPSAAELLENGYVCWWRRCQFLVEDASGLVTASKSFGNEKAWIKHIEEDHLYDVAMKHGDGPSTKHIGKPKPSSFDVSRFLYKPKSIQKARTFSYLDPQTIAQDRARYLSDEQGRSTTPVSSMKSQDDLELDTFTLIKADSDDHEMTAQRSFMRTHRQTAKNSPKALAEETLRAMSARKASIGPGLERAGAILVTEERRKTLIQNQGLAQVVDLDH</sequence>
<feature type="region of interest" description="Disordered" evidence="1">
    <location>
        <begin position="905"/>
        <end position="940"/>
    </location>
</feature>
<dbReference type="Proteomes" id="UP001172681">
    <property type="component" value="Unassembled WGS sequence"/>
</dbReference>
<feature type="region of interest" description="Disordered" evidence="1">
    <location>
        <begin position="252"/>
        <end position="350"/>
    </location>
</feature>
<dbReference type="EMBL" id="JAPDRN010000083">
    <property type="protein sequence ID" value="KAJ9626120.1"/>
    <property type="molecule type" value="Genomic_DNA"/>
</dbReference>
<proteinExistence type="predicted"/>
<dbReference type="InterPro" id="IPR013087">
    <property type="entry name" value="Znf_C2H2_type"/>
</dbReference>
<evidence type="ECO:0000256" key="1">
    <source>
        <dbReference type="SAM" id="MobiDB-lite"/>
    </source>
</evidence>
<feature type="compositionally biased region" description="Pro residues" evidence="1">
    <location>
        <begin position="784"/>
        <end position="800"/>
    </location>
</feature>
<feature type="compositionally biased region" description="Low complexity" evidence="1">
    <location>
        <begin position="302"/>
        <end position="324"/>
    </location>
</feature>
<feature type="compositionally biased region" description="Low complexity" evidence="1">
    <location>
        <begin position="499"/>
        <end position="513"/>
    </location>
</feature>
<protein>
    <recommendedName>
        <fullName evidence="2">C2H2-type domain-containing protein</fullName>
    </recommendedName>
</protein>
<reference evidence="3" key="1">
    <citation type="submission" date="2022-10" db="EMBL/GenBank/DDBJ databases">
        <title>Culturing micro-colonial fungi from biological soil crusts in the Mojave desert and describing Neophaeococcomyces mojavensis, and introducing the new genera and species Taxawa tesnikishii.</title>
        <authorList>
            <person name="Kurbessoian T."/>
            <person name="Stajich J.E."/>
        </authorList>
    </citation>
    <scope>NUCLEOTIDE SEQUENCE</scope>
    <source>
        <strain evidence="3">TK_35</strain>
    </source>
</reference>
<feature type="region of interest" description="Disordered" evidence="1">
    <location>
        <begin position="581"/>
        <end position="644"/>
    </location>
</feature>
<gene>
    <name evidence="3" type="ORF">H2204_010071</name>
</gene>
<feature type="compositionally biased region" description="Basic and acidic residues" evidence="1">
    <location>
        <begin position="529"/>
        <end position="540"/>
    </location>
</feature>
<feature type="compositionally biased region" description="Polar residues" evidence="1">
    <location>
        <begin position="14"/>
        <end position="34"/>
    </location>
</feature>
<keyword evidence="4" id="KW-1185">Reference proteome</keyword>
<feature type="compositionally biased region" description="Basic and acidic residues" evidence="1">
    <location>
        <begin position="372"/>
        <end position="419"/>
    </location>
</feature>